<gene>
    <name evidence="4" type="ORF">FYJ65_06045</name>
</gene>
<comment type="caution">
    <text evidence="4">The sequence shown here is derived from an EMBL/GenBank/DDBJ whole genome shotgun (WGS) entry which is preliminary data.</text>
</comment>
<feature type="domain" description="Helix-hairpin-helix DNA-binding motif class 1" evidence="3">
    <location>
        <begin position="183"/>
        <end position="202"/>
    </location>
</feature>
<dbReference type="Pfam" id="PF10531">
    <property type="entry name" value="SLBB"/>
    <property type="match status" value="1"/>
</dbReference>
<name>A0A6N7XLS7_9FIRM</name>
<evidence type="ECO:0000313" key="4">
    <source>
        <dbReference type="EMBL" id="MST70899.1"/>
    </source>
</evidence>
<dbReference type="Proteomes" id="UP000469424">
    <property type="component" value="Unassembled WGS sequence"/>
</dbReference>
<dbReference type="SUPFAM" id="SSF47781">
    <property type="entry name" value="RuvA domain 2-like"/>
    <property type="match status" value="1"/>
</dbReference>
<dbReference type="GO" id="GO:0006281">
    <property type="term" value="P:DNA repair"/>
    <property type="evidence" value="ECO:0007669"/>
    <property type="project" value="InterPro"/>
</dbReference>
<feature type="transmembrane region" description="Helical" evidence="2">
    <location>
        <begin position="15"/>
        <end position="34"/>
    </location>
</feature>
<sequence>MISFIRKIYEENSKIVFKFLLILIIVILTVVVSVRQNASNEIDLGAAKETDKVSAEETSEKEYYVDISGEVKKPGVYKVKKKTRLVFLIDKAGGLTGKADLDAINQASYVEDGAKIIIPKKGENKNSDEAGADASETSVGNTSGKININQASAEELTSIPGVGTVIAQRIVEYRNGARFNSIEEIKNVKGIGDATFEKMKGSITV</sequence>
<dbReference type="InterPro" id="IPR004509">
    <property type="entry name" value="Competence_ComEA_HhH"/>
</dbReference>
<feature type="domain" description="Helix-hairpin-helix DNA-binding motif class 1" evidence="3">
    <location>
        <begin position="154"/>
        <end position="173"/>
    </location>
</feature>
<dbReference type="GO" id="GO:0003677">
    <property type="term" value="F:DNA binding"/>
    <property type="evidence" value="ECO:0007669"/>
    <property type="project" value="UniProtKB-KW"/>
</dbReference>
<evidence type="ECO:0000256" key="2">
    <source>
        <dbReference type="SAM" id="Phobius"/>
    </source>
</evidence>
<feature type="compositionally biased region" description="Polar residues" evidence="1">
    <location>
        <begin position="135"/>
        <end position="144"/>
    </location>
</feature>
<dbReference type="InterPro" id="IPR019554">
    <property type="entry name" value="Soluble_ligand-bd"/>
</dbReference>
<evidence type="ECO:0000256" key="1">
    <source>
        <dbReference type="SAM" id="MobiDB-lite"/>
    </source>
</evidence>
<dbReference type="Gene3D" id="1.10.150.310">
    <property type="entry name" value="Tex RuvX-like domain-like"/>
    <property type="match status" value="1"/>
</dbReference>
<protein>
    <submittedName>
        <fullName evidence="4">ComEA family DNA-binding protein</fullName>
    </submittedName>
</protein>
<dbReference type="RefSeq" id="WP_154554461.1">
    <property type="nucleotide sequence ID" value="NZ_JAQXUZ010000024.1"/>
</dbReference>
<dbReference type="GO" id="GO:0015627">
    <property type="term" value="C:type II protein secretion system complex"/>
    <property type="evidence" value="ECO:0007669"/>
    <property type="project" value="TreeGrafter"/>
</dbReference>
<feature type="region of interest" description="Disordered" evidence="1">
    <location>
        <begin position="121"/>
        <end position="144"/>
    </location>
</feature>
<evidence type="ECO:0000259" key="3">
    <source>
        <dbReference type="SMART" id="SM00278"/>
    </source>
</evidence>
<keyword evidence="5" id="KW-1185">Reference proteome</keyword>
<keyword evidence="2" id="KW-1133">Transmembrane helix</keyword>
<dbReference type="AlphaFoldDB" id="A0A6N7XLS7"/>
<keyword evidence="2" id="KW-0472">Membrane</keyword>
<keyword evidence="2" id="KW-0812">Transmembrane</keyword>
<dbReference type="EMBL" id="VUNA01000010">
    <property type="protein sequence ID" value="MST70899.1"/>
    <property type="molecule type" value="Genomic_DNA"/>
</dbReference>
<reference evidence="4 5" key="1">
    <citation type="submission" date="2019-08" db="EMBL/GenBank/DDBJ databases">
        <title>In-depth cultivation of the pig gut microbiome towards novel bacterial diversity and tailored functional studies.</title>
        <authorList>
            <person name="Wylensek D."/>
            <person name="Hitch T.C.A."/>
            <person name="Clavel T."/>
        </authorList>
    </citation>
    <scope>NUCLEOTIDE SEQUENCE [LARGE SCALE GENOMIC DNA]</scope>
    <source>
        <strain evidence="4 5">WCA-MUC-591-APC-4B</strain>
    </source>
</reference>
<dbReference type="SMART" id="SM00278">
    <property type="entry name" value="HhH1"/>
    <property type="match status" value="2"/>
</dbReference>
<dbReference type="PANTHER" id="PTHR21180">
    <property type="entry name" value="ENDONUCLEASE/EXONUCLEASE/PHOSPHATASE FAMILY DOMAIN-CONTAINING PROTEIN 1"/>
    <property type="match status" value="1"/>
</dbReference>
<organism evidence="4 5">
    <name type="scientific">Mogibacterium kristiansenii</name>
    <dbReference type="NCBI Taxonomy" id="2606708"/>
    <lineage>
        <taxon>Bacteria</taxon>
        <taxon>Bacillati</taxon>
        <taxon>Bacillota</taxon>
        <taxon>Clostridia</taxon>
        <taxon>Peptostreptococcales</taxon>
        <taxon>Anaerovoracaceae</taxon>
        <taxon>Mogibacterium</taxon>
    </lineage>
</organism>
<keyword evidence="4" id="KW-0238">DNA-binding</keyword>
<evidence type="ECO:0000313" key="5">
    <source>
        <dbReference type="Proteomes" id="UP000469424"/>
    </source>
</evidence>
<dbReference type="PANTHER" id="PTHR21180:SF32">
    <property type="entry name" value="ENDONUCLEASE_EXONUCLEASE_PHOSPHATASE FAMILY DOMAIN-CONTAINING PROTEIN 1"/>
    <property type="match status" value="1"/>
</dbReference>
<dbReference type="Gene3D" id="3.10.560.10">
    <property type="entry name" value="Outer membrane lipoprotein wza domain like"/>
    <property type="match status" value="1"/>
</dbReference>
<accession>A0A6N7XLS7</accession>
<dbReference type="InterPro" id="IPR051675">
    <property type="entry name" value="Endo/Exo/Phosphatase_dom_1"/>
</dbReference>
<dbReference type="InterPro" id="IPR010994">
    <property type="entry name" value="RuvA_2-like"/>
</dbReference>
<dbReference type="InterPro" id="IPR003583">
    <property type="entry name" value="Hlx-hairpin-Hlx_DNA-bd_motif"/>
</dbReference>
<dbReference type="Pfam" id="PF12836">
    <property type="entry name" value="HHH_3"/>
    <property type="match status" value="1"/>
</dbReference>
<proteinExistence type="predicted"/>
<dbReference type="GO" id="GO:0015628">
    <property type="term" value="P:protein secretion by the type II secretion system"/>
    <property type="evidence" value="ECO:0007669"/>
    <property type="project" value="TreeGrafter"/>
</dbReference>
<dbReference type="NCBIfam" id="TIGR00426">
    <property type="entry name" value="competence protein ComEA helix-hairpin-helix repeat region"/>
    <property type="match status" value="1"/>
</dbReference>